<reference evidence="3 5" key="1">
    <citation type="journal article" date="2017" name="Nature">
        <title>The sunflower genome provides insights into oil metabolism, flowering and Asterid evolution.</title>
        <authorList>
            <person name="Badouin H."/>
            <person name="Gouzy J."/>
            <person name="Grassa C.J."/>
            <person name="Murat F."/>
            <person name="Staton S.E."/>
            <person name="Cottret L."/>
            <person name="Lelandais-Briere C."/>
            <person name="Owens G.L."/>
            <person name="Carrere S."/>
            <person name="Mayjonade B."/>
            <person name="Legrand L."/>
            <person name="Gill N."/>
            <person name="Kane N.C."/>
            <person name="Bowers J.E."/>
            <person name="Hubner S."/>
            <person name="Bellec A."/>
            <person name="Berard A."/>
            <person name="Berges H."/>
            <person name="Blanchet N."/>
            <person name="Boniface M.C."/>
            <person name="Brunel D."/>
            <person name="Catrice O."/>
            <person name="Chaidir N."/>
            <person name="Claudel C."/>
            <person name="Donnadieu C."/>
            <person name="Faraut T."/>
            <person name="Fievet G."/>
            <person name="Helmstetter N."/>
            <person name="King M."/>
            <person name="Knapp S.J."/>
            <person name="Lai Z."/>
            <person name="Le Paslier M.C."/>
            <person name="Lippi Y."/>
            <person name="Lorenzon L."/>
            <person name="Mandel J.R."/>
            <person name="Marage G."/>
            <person name="Marchand G."/>
            <person name="Marquand E."/>
            <person name="Bret-Mestries E."/>
            <person name="Morien E."/>
            <person name="Nambeesan S."/>
            <person name="Nguyen T."/>
            <person name="Pegot-Espagnet P."/>
            <person name="Pouilly N."/>
            <person name="Raftis F."/>
            <person name="Sallet E."/>
            <person name="Schiex T."/>
            <person name="Thomas J."/>
            <person name="Vandecasteele C."/>
            <person name="Vares D."/>
            <person name="Vear F."/>
            <person name="Vautrin S."/>
            <person name="Crespi M."/>
            <person name="Mangin B."/>
            <person name="Burke J.M."/>
            <person name="Salse J."/>
            <person name="Munos S."/>
            <person name="Vincourt P."/>
            <person name="Rieseberg L.H."/>
            <person name="Langlade N.B."/>
        </authorList>
    </citation>
    <scope>NUCLEOTIDE SEQUENCE [LARGE SCALE GENOMIC DNA]</scope>
    <source>
        <strain evidence="5">cv. SF193</strain>
        <tissue evidence="3">Leaves</tissue>
    </source>
</reference>
<dbReference type="PANTHER" id="PTHR34056:SF1">
    <property type="entry name" value="GPI-ANCHORED PROTEIN"/>
    <property type="match status" value="1"/>
</dbReference>
<dbReference type="AlphaFoldDB" id="A0A251U655"/>
<reference evidence="3" key="3">
    <citation type="submission" date="2020-06" db="EMBL/GenBank/DDBJ databases">
        <title>Helianthus annuus Genome sequencing and assembly Release 2.</title>
        <authorList>
            <person name="Gouzy J."/>
            <person name="Langlade N."/>
            <person name="Munos S."/>
        </authorList>
    </citation>
    <scope>NUCLEOTIDE SEQUENCE</scope>
    <source>
        <tissue evidence="3">Leaves</tissue>
    </source>
</reference>
<dbReference type="Gramene" id="mRNA:HanXRQr2_Chr08g0342221">
    <property type="protein sequence ID" value="mRNA:HanXRQr2_Chr08g0342221"/>
    <property type="gene ID" value="HanXRQr2_Chr08g0342221"/>
</dbReference>
<evidence type="ECO:0000256" key="2">
    <source>
        <dbReference type="SAM" id="SignalP"/>
    </source>
</evidence>
<dbReference type="EMBL" id="CM007897">
    <property type="protein sequence ID" value="OTG18820.1"/>
    <property type="molecule type" value="Genomic_DNA"/>
</dbReference>
<dbReference type="OMA" id="ETDCLSG"/>
<sequence length="324" mass="35457">MNYWLLLLLPLFSFLPLLPALPNTDPVQSFHPNPTPPATTIPAFPEQSEDSGCPLDLPNDLFKNVKSACTGKHASGQLRRSRCCPVLAAWLYSAYSATALGKTIKQPQQTASYYDLPLLPNDSETCIDSLENRLKSNGIELTRVNESCDVVYCECGIRLHQLSCPEAFSVNSGGDLVGNHVVQRLEKDCLNNVAVNGFPGLDGCSKCLKTLHLLNKGDTNKSEERSSKMHNEDCELMGLTWLLAKNRSTYIRTVSAVLRATMMNTDGDSIPESCTLNSDGMPLAVDSYEINGSPSLSTLFLSSLTVSLALPLLYVSSHQLFYSM</sequence>
<accession>A0A251U655</accession>
<dbReference type="InParanoid" id="A0A251U655"/>
<feature type="chain" id="PRO_5012287179" evidence="2">
    <location>
        <begin position="21"/>
        <end position="324"/>
    </location>
</feature>
<protein>
    <submittedName>
        <fullName evidence="4">Uncharacterized protein</fullName>
    </submittedName>
</protein>
<gene>
    <name evidence="4" type="ORF">HannXRQ_Chr08g0227241</name>
    <name evidence="3" type="ORF">HanXRQr2_Chr08g0342221</name>
</gene>
<evidence type="ECO:0000256" key="1">
    <source>
        <dbReference type="SAM" id="MobiDB-lite"/>
    </source>
</evidence>
<feature type="region of interest" description="Disordered" evidence="1">
    <location>
        <begin position="28"/>
        <end position="51"/>
    </location>
</feature>
<dbReference type="EMBL" id="MNCJ02000323">
    <property type="protein sequence ID" value="KAF5795650.1"/>
    <property type="molecule type" value="Genomic_DNA"/>
</dbReference>
<evidence type="ECO:0000313" key="5">
    <source>
        <dbReference type="Proteomes" id="UP000215914"/>
    </source>
</evidence>
<evidence type="ECO:0000313" key="3">
    <source>
        <dbReference type="EMBL" id="KAF5795650.1"/>
    </source>
</evidence>
<keyword evidence="2" id="KW-0732">Signal</keyword>
<name>A0A251U655_HELAN</name>
<reference evidence="4" key="2">
    <citation type="submission" date="2017-02" db="EMBL/GenBank/DDBJ databases">
        <title>Sunflower complete genome.</title>
        <authorList>
            <person name="Langlade N."/>
            <person name="Munos S."/>
        </authorList>
    </citation>
    <scope>NUCLEOTIDE SEQUENCE [LARGE SCALE GENOMIC DNA]</scope>
    <source>
        <tissue evidence="4">Leaves</tissue>
    </source>
</reference>
<dbReference type="Proteomes" id="UP000215914">
    <property type="component" value="Chromosome 8"/>
</dbReference>
<dbReference type="InterPro" id="IPR040376">
    <property type="entry name" value="At4g28100-like"/>
</dbReference>
<keyword evidence="5" id="KW-1185">Reference proteome</keyword>
<organism evidence="4 5">
    <name type="scientific">Helianthus annuus</name>
    <name type="common">Common sunflower</name>
    <dbReference type="NCBI Taxonomy" id="4232"/>
    <lineage>
        <taxon>Eukaryota</taxon>
        <taxon>Viridiplantae</taxon>
        <taxon>Streptophyta</taxon>
        <taxon>Embryophyta</taxon>
        <taxon>Tracheophyta</taxon>
        <taxon>Spermatophyta</taxon>
        <taxon>Magnoliopsida</taxon>
        <taxon>eudicotyledons</taxon>
        <taxon>Gunneridae</taxon>
        <taxon>Pentapetalae</taxon>
        <taxon>asterids</taxon>
        <taxon>campanulids</taxon>
        <taxon>Asterales</taxon>
        <taxon>Asteraceae</taxon>
        <taxon>Asteroideae</taxon>
        <taxon>Heliantheae alliance</taxon>
        <taxon>Heliantheae</taxon>
        <taxon>Helianthus</taxon>
    </lineage>
</organism>
<feature type="signal peptide" evidence="2">
    <location>
        <begin position="1"/>
        <end position="20"/>
    </location>
</feature>
<evidence type="ECO:0000313" key="4">
    <source>
        <dbReference type="EMBL" id="OTG18820.1"/>
    </source>
</evidence>
<dbReference type="OrthoDB" id="764087at2759"/>
<dbReference type="PANTHER" id="PTHR34056">
    <property type="entry name" value="GPI-ANCHORED PROTEIN"/>
    <property type="match status" value="1"/>
</dbReference>
<proteinExistence type="predicted"/>
<dbReference type="FunCoup" id="A0A251U655">
    <property type="interactions" value="1247"/>
</dbReference>